<sequence>MLGTGQMKRGMNLIRIANETYSNAQSQLLHSRSQHQMGSEAAPTVDDSDVSTLSDEAEYSKAQWSFAAPTEEGEEEILSRNSKRPRVSSIGQDDIAGNTTRCPN</sequence>
<evidence type="ECO:0000313" key="2">
    <source>
        <dbReference type="EMBL" id="KMW68230.1"/>
    </source>
</evidence>
<evidence type="ECO:0000256" key="1">
    <source>
        <dbReference type="SAM" id="MobiDB-lite"/>
    </source>
</evidence>
<protein>
    <submittedName>
        <fullName evidence="2">Uncharacterized protein</fullName>
    </submittedName>
</protein>
<organism evidence="2">
    <name type="scientific">Ajellomyces dermatitidis (strain ATCC 18188 / CBS 674.68)</name>
    <name type="common">Blastomyces dermatitidis</name>
    <dbReference type="NCBI Taxonomy" id="653446"/>
    <lineage>
        <taxon>Eukaryota</taxon>
        <taxon>Fungi</taxon>
        <taxon>Dikarya</taxon>
        <taxon>Ascomycota</taxon>
        <taxon>Pezizomycotina</taxon>
        <taxon>Eurotiomycetes</taxon>
        <taxon>Eurotiomycetidae</taxon>
        <taxon>Onygenales</taxon>
        <taxon>Ajellomycetaceae</taxon>
        <taxon>Blastomyces</taxon>
    </lineage>
</organism>
<reference evidence="2" key="1">
    <citation type="submission" date="2010-03" db="EMBL/GenBank/DDBJ databases">
        <title>Annotation of Blastomyces dermatitidis strain ATCC 18188.</title>
        <authorList>
            <consortium name="The Broad Institute Genome Sequencing Platform"/>
            <consortium name="Broad Institute Genome Sequencing Center for Infectious Disease."/>
            <person name="Cuomo C."/>
            <person name="Klein B."/>
            <person name="Sullivan T."/>
            <person name="Heitman J."/>
            <person name="Young S."/>
            <person name="Zeng Q."/>
            <person name="Gargeya S."/>
            <person name="Alvarado L."/>
            <person name="Berlin A.M."/>
            <person name="Chapman S.B."/>
            <person name="Chen Z."/>
            <person name="Freedman E."/>
            <person name="Gellesch M."/>
            <person name="Goldberg J."/>
            <person name="Griggs A."/>
            <person name="Gujja S."/>
            <person name="Heilman E."/>
            <person name="Heiman D."/>
            <person name="Howarth C."/>
            <person name="Mehta T."/>
            <person name="Neiman D."/>
            <person name="Pearson M."/>
            <person name="Roberts A."/>
            <person name="Saif S."/>
            <person name="Shea T."/>
            <person name="Shenoy N."/>
            <person name="Sisk P."/>
            <person name="Stolte C."/>
            <person name="Sykes S."/>
            <person name="White J."/>
            <person name="Yandava C."/>
            <person name="Haas B."/>
            <person name="Nusbaum C."/>
            <person name="Birren B."/>
        </authorList>
    </citation>
    <scope>NUCLEOTIDE SEQUENCE</scope>
    <source>
        <strain evidence="2">ATCC 18188</strain>
    </source>
</reference>
<dbReference type="AlphaFoldDB" id="A0A0J9ESR7"/>
<gene>
    <name evidence="2" type="ORF">BDDG_12671</name>
</gene>
<dbReference type="EMBL" id="GG749458">
    <property type="protein sequence ID" value="KMW68230.1"/>
    <property type="molecule type" value="Genomic_DNA"/>
</dbReference>
<accession>A0A0J9ESR7</accession>
<feature type="compositionally biased region" description="Low complexity" evidence="1">
    <location>
        <begin position="25"/>
        <end position="36"/>
    </location>
</feature>
<proteinExistence type="predicted"/>
<feature type="region of interest" description="Disordered" evidence="1">
    <location>
        <begin position="25"/>
        <end position="104"/>
    </location>
</feature>
<dbReference type="Proteomes" id="UP000007802">
    <property type="component" value="Unassembled WGS sequence"/>
</dbReference>
<name>A0A0J9ESR7_AJEDA</name>